<dbReference type="Gene3D" id="1.10.150.240">
    <property type="entry name" value="Putative phosphatase, domain 2"/>
    <property type="match status" value="1"/>
</dbReference>
<keyword evidence="2" id="KW-0378">Hydrolase</keyword>
<accession>A0ABS9U4I3</accession>
<organism evidence="3 4">
    <name type="scientific">Sinomonas terrae</name>
    <dbReference type="NCBI Taxonomy" id="2908838"/>
    <lineage>
        <taxon>Bacteria</taxon>
        <taxon>Bacillati</taxon>
        <taxon>Actinomycetota</taxon>
        <taxon>Actinomycetes</taxon>
        <taxon>Micrococcales</taxon>
        <taxon>Micrococcaceae</taxon>
        <taxon>Sinomonas</taxon>
    </lineage>
</organism>
<dbReference type="InterPro" id="IPR023198">
    <property type="entry name" value="PGP-like_dom2"/>
</dbReference>
<evidence type="ECO:0000313" key="3">
    <source>
        <dbReference type="EMBL" id="MCH6471312.1"/>
    </source>
</evidence>
<dbReference type="Proteomes" id="UP001202922">
    <property type="component" value="Unassembled WGS sequence"/>
</dbReference>
<protein>
    <submittedName>
        <fullName evidence="3">Haloacid dehalogenase type II</fullName>
    </submittedName>
</protein>
<dbReference type="PANTHER" id="PTHR43316:SF3">
    <property type="entry name" value="HALOACID DEHALOGENASE, TYPE II (AFU_ORTHOLOGUE AFUA_2G07750)-RELATED"/>
    <property type="match status" value="1"/>
</dbReference>
<name>A0ABS9U4I3_9MICC</name>
<dbReference type="SFLD" id="SFLDS00003">
    <property type="entry name" value="Haloacid_Dehalogenase"/>
    <property type="match status" value="1"/>
</dbReference>
<dbReference type="Pfam" id="PF00702">
    <property type="entry name" value="Hydrolase"/>
    <property type="match status" value="1"/>
</dbReference>
<proteinExistence type="inferred from homology"/>
<evidence type="ECO:0000256" key="2">
    <source>
        <dbReference type="ARBA" id="ARBA00022801"/>
    </source>
</evidence>
<sequence>MVRRPEVIVFDVNETLSDMSPMGSRFTDVGAPSELAKLWFATLLRDGFALAAAGDNGDFAEIGAEVLRGILRGHELDRSLEDAVRHVMSGMLRLGVHPDVADGIRALAEGGFRLVTLTNGGTLVAEQLLEGAGLRDAFEALLSVADAPLWKPAGASYAYAAASCGVSVEDMMLVAVHPWDVHGAAKAGLQSAWVNRSDAAYPSYFVDPDLVAAGIDGVAEALRAMSESEGSHRNDLDGDNR</sequence>
<dbReference type="NCBIfam" id="TIGR01428">
    <property type="entry name" value="HAD_type_II"/>
    <property type="match status" value="1"/>
</dbReference>
<dbReference type="InterPro" id="IPR006328">
    <property type="entry name" value="2-HAD"/>
</dbReference>
<dbReference type="PRINTS" id="PR00413">
    <property type="entry name" value="HADHALOGNASE"/>
</dbReference>
<dbReference type="EMBL" id="JAKZBV010000001">
    <property type="protein sequence ID" value="MCH6471312.1"/>
    <property type="molecule type" value="Genomic_DNA"/>
</dbReference>
<reference evidence="3 4" key="1">
    <citation type="submission" date="2022-03" db="EMBL/GenBank/DDBJ databases">
        <title>Sinomonas sp. isolated from a soil.</title>
        <authorList>
            <person name="Han J."/>
            <person name="Kim D.-U."/>
        </authorList>
    </citation>
    <scope>NUCLEOTIDE SEQUENCE [LARGE SCALE GENOMIC DNA]</scope>
    <source>
        <strain evidence="3 4">5-5</strain>
    </source>
</reference>
<dbReference type="SFLD" id="SFLDG01129">
    <property type="entry name" value="C1.5:_HAD__Beta-PGM__Phosphata"/>
    <property type="match status" value="1"/>
</dbReference>
<dbReference type="SUPFAM" id="SSF56784">
    <property type="entry name" value="HAD-like"/>
    <property type="match status" value="1"/>
</dbReference>
<dbReference type="RefSeq" id="WP_241055018.1">
    <property type="nucleotide sequence ID" value="NZ_JAKZBV010000001.1"/>
</dbReference>
<dbReference type="InterPro" id="IPR051540">
    <property type="entry name" value="S-2-haloacid_dehalogenase"/>
</dbReference>
<dbReference type="PANTHER" id="PTHR43316">
    <property type="entry name" value="HYDROLASE, HALOACID DELAHOGENASE-RELATED"/>
    <property type="match status" value="1"/>
</dbReference>
<dbReference type="Gene3D" id="3.40.50.1000">
    <property type="entry name" value="HAD superfamily/HAD-like"/>
    <property type="match status" value="1"/>
</dbReference>
<gene>
    <name evidence="3" type="ORF">L0M17_15230</name>
</gene>
<keyword evidence="4" id="KW-1185">Reference proteome</keyword>
<dbReference type="InterPro" id="IPR036412">
    <property type="entry name" value="HAD-like_sf"/>
</dbReference>
<dbReference type="InterPro" id="IPR006439">
    <property type="entry name" value="HAD-SF_hydro_IA"/>
</dbReference>
<evidence type="ECO:0000256" key="1">
    <source>
        <dbReference type="ARBA" id="ARBA00008106"/>
    </source>
</evidence>
<dbReference type="InterPro" id="IPR023214">
    <property type="entry name" value="HAD_sf"/>
</dbReference>
<evidence type="ECO:0000313" key="4">
    <source>
        <dbReference type="Proteomes" id="UP001202922"/>
    </source>
</evidence>
<comment type="similarity">
    <text evidence="1">Belongs to the HAD-like hydrolase superfamily. S-2-haloalkanoic acid dehalogenase family.</text>
</comment>
<comment type="caution">
    <text evidence="3">The sequence shown here is derived from an EMBL/GenBank/DDBJ whole genome shotgun (WGS) entry which is preliminary data.</text>
</comment>